<gene>
    <name evidence="1" type="ORF">B0A65_21730</name>
</gene>
<dbReference type="RefSeq" id="WP_074657538.1">
    <property type="nucleotide sequence ID" value="NZ_MUGV01000044.1"/>
</dbReference>
<evidence type="ECO:0000313" key="1">
    <source>
        <dbReference type="EMBL" id="OXA75578.1"/>
    </source>
</evidence>
<dbReference type="EMBL" id="MUGV01000044">
    <property type="protein sequence ID" value="OXA75578.1"/>
    <property type="molecule type" value="Genomic_DNA"/>
</dbReference>
<evidence type="ECO:0000313" key="2">
    <source>
        <dbReference type="Proteomes" id="UP000198382"/>
    </source>
</evidence>
<name>A0ABX4BKQ6_FLAFR</name>
<protein>
    <submittedName>
        <fullName evidence="1">Uncharacterized protein</fullName>
    </submittedName>
</protein>
<proteinExistence type="predicted"/>
<sequence length="170" mass="20138">MFLNYIKEFFVKKSLKNNLHILKNEVFTSNVQTIGLLIDENQFRHSTELVKELVLQGIAFENIKIVAYRSKLEKEKTYSHLTFCKKNVNWKGDFTEDFLNEFAKTEFDLLISYYEIETPILMMVTSKSNAKFKVGFSSVDIRLNRWMIDTEIGNYKLFVSELFKYLKSIK</sequence>
<dbReference type="Proteomes" id="UP000198382">
    <property type="component" value="Unassembled WGS sequence"/>
</dbReference>
<keyword evidence="2" id="KW-1185">Reference proteome</keyword>
<comment type="caution">
    <text evidence="1">The sequence shown here is derived from an EMBL/GenBank/DDBJ whole genome shotgun (WGS) entry which is preliminary data.</text>
</comment>
<accession>A0ABX4BKQ6</accession>
<reference evidence="1 2" key="1">
    <citation type="submission" date="2016-11" db="EMBL/GenBank/DDBJ databases">
        <title>Whole genomes of Flavobacteriaceae.</title>
        <authorList>
            <person name="Stine C."/>
            <person name="Li C."/>
            <person name="Tadesse D."/>
        </authorList>
    </citation>
    <scope>NUCLEOTIDE SEQUENCE [LARGE SCALE GENOMIC DNA]</scope>
    <source>
        <strain evidence="1 2">DSM 15937</strain>
    </source>
</reference>
<dbReference type="InterPro" id="IPR054207">
    <property type="entry name" value="DUF6913"/>
</dbReference>
<organism evidence="1 2">
    <name type="scientific">Flavobacterium frigidimaris</name>
    <dbReference type="NCBI Taxonomy" id="262320"/>
    <lineage>
        <taxon>Bacteria</taxon>
        <taxon>Pseudomonadati</taxon>
        <taxon>Bacteroidota</taxon>
        <taxon>Flavobacteriia</taxon>
        <taxon>Flavobacteriales</taxon>
        <taxon>Flavobacteriaceae</taxon>
        <taxon>Flavobacterium</taxon>
    </lineage>
</organism>
<dbReference type="Pfam" id="PF21857">
    <property type="entry name" value="DUF6913"/>
    <property type="match status" value="1"/>
</dbReference>